<organism evidence="1 2">
    <name type="scientific">Cyclospora cayetanensis</name>
    <dbReference type="NCBI Taxonomy" id="88456"/>
    <lineage>
        <taxon>Eukaryota</taxon>
        <taxon>Sar</taxon>
        <taxon>Alveolata</taxon>
        <taxon>Apicomplexa</taxon>
        <taxon>Conoidasida</taxon>
        <taxon>Coccidia</taxon>
        <taxon>Eucoccidiorida</taxon>
        <taxon>Eimeriorina</taxon>
        <taxon>Eimeriidae</taxon>
        <taxon>Cyclospora</taxon>
    </lineage>
</organism>
<evidence type="ECO:0000313" key="1">
    <source>
        <dbReference type="Proteomes" id="UP000515125"/>
    </source>
</evidence>
<name>A0A6P6S0T8_9EIME</name>
<evidence type="ECO:0000313" key="2">
    <source>
        <dbReference type="RefSeq" id="XP_026193404.1"/>
    </source>
</evidence>
<dbReference type="GeneID" id="113147352"/>
<feature type="non-terminal residue" evidence="2">
    <location>
        <position position="1"/>
    </location>
</feature>
<proteinExistence type="predicted"/>
<gene>
    <name evidence="2" type="primary">LOC113147352</name>
</gene>
<dbReference type="Proteomes" id="UP000515125">
    <property type="component" value="Unplaced"/>
</dbReference>
<dbReference type="AlphaFoldDB" id="A0A6P6S0T8"/>
<reference evidence="2" key="1">
    <citation type="submission" date="2025-08" db="UniProtKB">
        <authorList>
            <consortium name="RefSeq"/>
        </authorList>
    </citation>
    <scope>IDENTIFICATION</scope>
</reference>
<sequence>AAPAGAAAAVAGVAAAADGAGVAAAANAAAAAQRPRITTGSGGETAKTGAAAATAVAATAVAATAAAAASSSLFPRRTEPATGGIAEAVTVGDDALEEEAETLAADPVAGAGEELLDLPCAAIGLTSRREEAEDARAAAPAAAAPPARGGGTATYFLLQYTLSASALGAVQLAVNARSIKRSWFRSNRSTIELGASPATVYTKQPPVIAVDGDARPFEAADVGALDNVSVAAPQLVKRHDQRRWGPWRRARMRMRQQPAGNTGYTSRCSP</sequence>
<protein>
    <submittedName>
        <fullName evidence="2">Holliday junction resolvase MOC1, chloroplastic-like</fullName>
    </submittedName>
</protein>
<dbReference type="RefSeq" id="XP_026193404.1">
    <property type="nucleotide sequence ID" value="XM_026337619.1"/>
</dbReference>
<accession>A0A6P6S0T8</accession>
<keyword evidence="1" id="KW-1185">Reference proteome</keyword>